<evidence type="ECO:0000313" key="3">
    <source>
        <dbReference type="Proteomes" id="UP001164459"/>
    </source>
</evidence>
<feature type="transmembrane region" description="Helical" evidence="1">
    <location>
        <begin position="269"/>
        <end position="288"/>
    </location>
</feature>
<protein>
    <submittedName>
        <fullName evidence="2">HupE/UreJ family protein</fullName>
    </submittedName>
</protein>
<feature type="transmembrane region" description="Helical" evidence="1">
    <location>
        <begin position="243"/>
        <end position="262"/>
    </location>
</feature>
<feature type="transmembrane region" description="Helical" evidence="1">
    <location>
        <begin position="186"/>
        <end position="207"/>
    </location>
</feature>
<sequence length="360" mass="36956">MGMAVGTCLLGLAIPRLAEAHQVGLSRGVYTVDGAVVEGDLTFARGELRALAPGLDGDGDGTLSEAEVAAGGAALAPVVAGIGVASDGEACVGTLTRASLTEEDGASLAIRFACPQPPESLTLTWSLFDALSTGHRHLGQFVRPGAGPEDILAEPVLHARAPAATVALAGGEAEAPARPVSAYFELGVEHILIGTDHLVFLLGLVVVGGRLRSLVAVITAFTIGHSLSLALATLGIWTPSGAWVEPAIALSIAYVGVENFFVPDAAGRWRITLPFGFIHGFGFAGVLAELGLPAGEVAPALLLFNLGVEAGQLAVLALVLPLLMALGRLPAYRQLQGARWISGAIVLAGLWWFFERVFGG</sequence>
<dbReference type="EMBL" id="CP114040">
    <property type="protein sequence ID" value="WAS95482.1"/>
    <property type="molecule type" value="Genomic_DNA"/>
</dbReference>
<dbReference type="InterPro" id="IPR018247">
    <property type="entry name" value="EF_Hand_1_Ca_BS"/>
</dbReference>
<evidence type="ECO:0000313" key="2">
    <source>
        <dbReference type="EMBL" id="WAS95482.1"/>
    </source>
</evidence>
<feature type="transmembrane region" description="Helical" evidence="1">
    <location>
        <begin position="214"/>
        <end position="237"/>
    </location>
</feature>
<keyword evidence="1" id="KW-0812">Transmembrane</keyword>
<dbReference type="RefSeq" id="WP_269037822.1">
    <property type="nucleotide sequence ID" value="NZ_CP114040.1"/>
</dbReference>
<evidence type="ECO:0000256" key="1">
    <source>
        <dbReference type="SAM" id="Phobius"/>
    </source>
</evidence>
<dbReference type="InterPro" id="IPR032809">
    <property type="entry name" value="Put_HupE_UreJ"/>
</dbReference>
<keyword evidence="1" id="KW-0472">Membrane</keyword>
<dbReference type="PROSITE" id="PS00018">
    <property type="entry name" value="EF_HAND_1"/>
    <property type="match status" value="1"/>
</dbReference>
<feature type="transmembrane region" description="Helical" evidence="1">
    <location>
        <begin position="300"/>
        <end position="325"/>
    </location>
</feature>
<feature type="transmembrane region" description="Helical" evidence="1">
    <location>
        <begin position="337"/>
        <end position="354"/>
    </location>
</feature>
<organism evidence="2 3">
    <name type="scientific">Nannocystis punicea</name>
    <dbReference type="NCBI Taxonomy" id="2995304"/>
    <lineage>
        <taxon>Bacteria</taxon>
        <taxon>Pseudomonadati</taxon>
        <taxon>Myxococcota</taxon>
        <taxon>Polyangia</taxon>
        <taxon>Nannocystales</taxon>
        <taxon>Nannocystaceae</taxon>
        <taxon>Nannocystis</taxon>
    </lineage>
</organism>
<keyword evidence="1" id="KW-1133">Transmembrane helix</keyword>
<name>A0ABY7H897_9BACT</name>
<dbReference type="Pfam" id="PF13795">
    <property type="entry name" value="HupE_UreJ_2"/>
    <property type="match status" value="1"/>
</dbReference>
<dbReference type="Proteomes" id="UP001164459">
    <property type="component" value="Chromosome"/>
</dbReference>
<accession>A0ABY7H897</accession>
<gene>
    <name evidence="2" type="ORF">O0S08_04915</name>
</gene>
<keyword evidence="3" id="KW-1185">Reference proteome</keyword>
<proteinExistence type="predicted"/>
<reference evidence="2" key="1">
    <citation type="submission" date="2022-11" db="EMBL/GenBank/DDBJ databases">
        <title>Minimal conservation of predation-associated metabolite biosynthetic gene clusters underscores biosynthetic potential of Myxococcota including descriptions for ten novel species: Archangium lansinium sp. nov., Myxococcus landrumus sp. nov., Nannocystis bai.</title>
        <authorList>
            <person name="Ahearne A."/>
            <person name="Stevens C."/>
            <person name="Dowd S."/>
        </authorList>
    </citation>
    <scope>NUCLEOTIDE SEQUENCE</scope>
    <source>
        <strain evidence="2">Fl3</strain>
    </source>
</reference>